<proteinExistence type="predicted"/>
<sequence>MSDFSFIPPTSVAPIPGTNKAAAFTSKTSEVFKEEHNIAPIIINDKMRYIPWGGDNQMPYNIIDLIESDETMSTCQMFNAEVCYGSGLVYDTELATAQVQAQVDDFMLDNDLASYFLGVCQDFKHFGFCVSVIILNEDASRIV</sequence>
<organism evidence="1 2">
    <name type="scientific">Leyella stercorea DSM 18206</name>
    <dbReference type="NCBI Taxonomy" id="1002367"/>
    <lineage>
        <taxon>Bacteria</taxon>
        <taxon>Pseudomonadati</taxon>
        <taxon>Bacteroidota</taxon>
        <taxon>Bacteroidia</taxon>
        <taxon>Bacteroidales</taxon>
        <taxon>Prevotellaceae</taxon>
        <taxon>Leyella</taxon>
    </lineage>
</organism>
<dbReference type="HOGENOM" id="CLU_1819931_0_0_10"/>
<evidence type="ECO:0000313" key="1">
    <source>
        <dbReference type="EMBL" id="EHJ38038.1"/>
    </source>
</evidence>
<protein>
    <submittedName>
        <fullName evidence="1">Uncharacterized protein</fullName>
    </submittedName>
</protein>
<reference evidence="1 2" key="1">
    <citation type="submission" date="2011-08" db="EMBL/GenBank/DDBJ databases">
        <authorList>
            <person name="Weinstock G."/>
            <person name="Sodergren E."/>
            <person name="Clifton S."/>
            <person name="Fulton L."/>
            <person name="Fulton B."/>
            <person name="Courtney L."/>
            <person name="Fronick C."/>
            <person name="Harrison M."/>
            <person name="Strong C."/>
            <person name="Farmer C."/>
            <person name="Delahaunty K."/>
            <person name="Markovic C."/>
            <person name="Hall O."/>
            <person name="Minx P."/>
            <person name="Tomlinson C."/>
            <person name="Mitreva M."/>
            <person name="Hou S."/>
            <person name="Chen J."/>
            <person name="Wollam A."/>
            <person name="Pepin K.H."/>
            <person name="Johnson M."/>
            <person name="Bhonagiri V."/>
            <person name="Zhang X."/>
            <person name="Suruliraj S."/>
            <person name="Warren W."/>
            <person name="Chinwalla A."/>
            <person name="Mardis E.R."/>
            <person name="Wilson R.K."/>
        </authorList>
    </citation>
    <scope>NUCLEOTIDE SEQUENCE [LARGE SCALE GENOMIC DNA]</scope>
    <source>
        <strain evidence="1 2">DSM 18206</strain>
    </source>
</reference>
<comment type="caution">
    <text evidence="1">The sequence shown here is derived from an EMBL/GenBank/DDBJ whole genome shotgun (WGS) entry which is preliminary data.</text>
</comment>
<accession>G6AZX5</accession>
<dbReference type="Proteomes" id="UP000004407">
    <property type="component" value="Unassembled WGS sequence"/>
</dbReference>
<feature type="non-terminal residue" evidence="1">
    <location>
        <position position="143"/>
    </location>
</feature>
<name>G6AZX5_9BACT</name>
<dbReference type="EMBL" id="AFZZ01000189">
    <property type="protein sequence ID" value="EHJ38038.1"/>
    <property type="molecule type" value="Genomic_DNA"/>
</dbReference>
<evidence type="ECO:0000313" key="2">
    <source>
        <dbReference type="Proteomes" id="UP000004407"/>
    </source>
</evidence>
<gene>
    <name evidence="1" type="ORF">HMPREF0673_02192</name>
</gene>
<dbReference type="AlphaFoldDB" id="G6AZX5"/>